<evidence type="ECO:0000313" key="2">
    <source>
        <dbReference type="EMBL" id="MCM8568758.1"/>
    </source>
</evidence>
<dbReference type="InterPro" id="IPR001296">
    <property type="entry name" value="Glyco_trans_1"/>
</dbReference>
<name>A0ABT0YZ71_9FLAO</name>
<keyword evidence="3" id="KW-1185">Reference proteome</keyword>
<gene>
    <name evidence="2" type="ORF">NE848_05175</name>
</gene>
<dbReference type="Proteomes" id="UP001155077">
    <property type="component" value="Unassembled WGS sequence"/>
</dbReference>
<dbReference type="CDD" id="cd03801">
    <property type="entry name" value="GT4_PimA-like"/>
    <property type="match status" value="1"/>
</dbReference>
<dbReference type="PANTHER" id="PTHR45947">
    <property type="entry name" value="SULFOQUINOVOSYL TRANSFERASE SQD2"/>
    <property type="match status" value="1"/>
</dbReference>
<organism evidence="2 3">
    <name type="scientific">Gramella jeungdoensis</name>
    <dbReference type="NCBI Taxonomy" id="708091"/>
    <lineage>
        <taxon>Bacteria</taxon>
        <taxon>Pseudomonadati</taxon>
        <taxon>Bacteroidota</taxon>
        <taxon>Flavobacteriia</taxon>
        <taxon>Flavobacteriales</taxon>
        <taxon>Flavobacteriaceae</taxon>
        <taxon>Christiangramia</taxon>
    </lineage>
</organism>
<feature type="domain" description="Glycosyl transferase family 1" evidence="1">
    <location>
        <begin position="232"/>
        <end position="380"/>
    </location>
</feature>
<evidence type="ECO:0000313" key="3">
    <source>
        <dbReference type="Proteomes" id="UP001155077"/>
    </source>
</evidence>
<comment type="caution">
    <text evidence="2">The sequence shown here is derived from an EMBL/GenBank/DDBJ whole genome shotgun (WGS) entry which is preliminary data.</text>
</comment>
<dbReference type="PANTHER" id="PTHR45947:SF3">
    <property type="entry name" value="SULFOQUINOVOSYL TRANSFERASE SQD2"/>
    <property type="match status" value="1"/>
</dbReference>
<reference evidence="2" key="1">
    <citation type="submission" date="2022-06" db="EMBL/GenBank/DDBJ databases">
        <title>Gramella sediminis sp. nov., isolated from deep-sea sediment of the Indian Ocean.</title>
        <authorList>
            <person name="Yang L."/>
        </authorList>
    </citation>
    <scope>NUCLEOTIDE SEQUENCE</scope>
    <source>
        <strain evidence="2">HMD3159</strain>
    </source>
</reference>
<accession>A0ABT0YZ71</accession>
<dbReference type="Gene3D" id="3.40.50.2000">
    <property type="entry name" value="Glycogen Phosphorylase B"/>
    <property type="match status" value="2"/>
</dbReference>
<protein>
    <submittedName>
        <fullName evidence="2">Glycosyltransferase</fullName>
    </submittedName>
</protein>
<dbReference type="SUPFAM" id="SSF53756">
    <property type="entry name" value="UDP-Glycosyltransferase/glycogen phosphorylase"/>
    <property type="match status" value="1"/>
</dbReference>
<dbReference type="Pfam" id="PF00534">
    <property type="entry name" value="Glycos_transf_1"/>
    <property type="match status" value="1"/>
</dbReference>
<dbReference type="InterPro" id="IPR050194">
    <property type="entry name" value="Glycosyltransferase_grp1"/>
</dbReference>
<proteinExistence type="predicted"/>
<dbReference type="RefSeq" id="WP_252111158.1">
    <property type="nucleotide sequence ID" value="NZ_JAMSCK010000002.1"/>
</dbReference>
<sequence>MQKKLKILVSAYACSPDRGSEPGMGWNFVLGLSKYHEVHVISEKKKWKKPVEDFLSKNPEISKNLNFYFIHKKRNKKLRKIWPPSYYWFYREWQKRAFKLAQNLEEVEKFDLIHQLNMVGYREPGYLWKINKPFVWGPIGGMENSPWNFLPSLGLKGMCFYAGRNLINLWQRNNAIRPKKAAKRESVKLIAATQSNKTLIGKIWKKNSIVIPEVGKMEDDLFQPHFRSTSDETLEIVWSGQHTAGKNLPLLLNALKNSSLNYRLHVLGTGEMTKRWKVLAGNLNIKSKWYGWLEKSKAIDIMKTGHVFCITSISDLTSTVTLEALSYALPVVALDHCGFSNIIDESCGIKIPVKKPRESRLYLKEALETLGKDENLRQKLSLGASRRAQDFKWDNKIEKLNSIYSELI</sequence>
<dbReference type="EMBL" id="JAMSCK010000002">
    <property type="protein sequence ID" value="MCM8568758.1"/>
    <property type="molecule type" value="Genomic_DNA"/>
</dbReference>
<evidence type="ECO:0000259" key="1">
    <source>
        <dbReference type="Pfam" id="PF00534"/>
    </source>
</evidence>